<comment type="caution">
    <text evidence="6">The sequence shown here is derived from an EMBL/GenBank/DDBJ whole genome shotgun (WGS) entry which is preliminary data.</text>
</comment>
<dbReference type="PANTHER" id="PTHR21043">
    <property type="entry name" value="IOJAP SUPERFAMILY ORTHOLOG"/>
    <property type="match status" value="1"/>
</dbReference>
<comment type="subcellular location">
    <subcellularLocation>
        <location evidence="1">Mitochondrion</location>
    </subcellularLocation>
</comment>
<organism evidence="6 7">
    <name type="scientific">Halocaridina rubra</name>
    <name type="common">Hawaiian red shrimp</name>
    <dbReference type="NCBI Taxonomy" id="373956"/>
    <lineage>
        <taxon>Eukaryota</taxon>
        <taxon>Metazoa</taxon>
        <taxon>Ecdysozoa</taxon>
        <taxon>Arthropoda</taxon>
        <taxon>Crustacea</taxon>
        <taxon>Multicrustacea</taxon>
        <taxon>Malacostraca</taxon>
        <taxon>Eumalacostraca</taxon>
        <taxon>Eucarida</taxon>
        <taxon>Decapoda</taxon>
        <taxon>Pleocyemata</taxon>
        <taxon>Caridea</taxon>
        <taxon>Atyoidea</taxon>
        <taxon>Atyidae</taxon>
        <taxon>Halocaridina</taxon>
    </lineage>
</organism>
<evidence type="ECO:0000313" key="7">
    <source>
        <dbReference type="Proteomes" id="UP001381693"/>
    </source>
</evidence>
<dbReference type="Pfam" id="PF02410">
    <property type="entry name" value="RsfS"/>
    <property type="match status" value="1"/>
</dbReference>
<comment type="function">
    <text evidence="4">Required for normal mitochondrial ribosome function and mitochondrial translation. May play a role in ribosome biogenesis by preventing premature association of the 28S and 39S ribosomal subunits. Interacts with mitochondrial ribosomal protein uL14m (MRPL14), probably blocking formation of intersubunit bridge B8, preventing association of the 28S and 39S ribosomal subunits. Addition to isolated mitochondrial ribosomal subunits partially inhibits translation, probably by interfering with the association of the 28S and 39S ribosomal subunits and the formation of functional ribosomes. May also participate in the assembly and/or regulation of the stability of the large subunit of the mitochondrial ribosome. May function as a ribosomal silencing factor.</text>
</comment>
<dbReference type="GO" id="GO:0043023">
    <property type="term" value="F:ribosomal large subunit binding"/>
    <property type="evidence" value="ECO:0007669"/>
    <property type="project" value="TreeGrafter"/>
</dbReference>
<name>A0AAN8WRL6_HALRR</name>
<accession>A0AAN8WRL6</accession>
<dbReference type="GO" id="GO:0017148">
    <property type="term" value="P:negative regulation of translation"/>
    <property type="evidence" value="ECO:0007669"/>
    <property type="project" value="TreeGrafter"/>
</dbReference>
<dbReference type="AlphaFoldDB" id="A0AAN8WRL6"/>
<gene>
    <name evidence="6" type="primary">MALSU1</name>
    <name evidence="6" type="ORF">SK128_004430</name>
</gene>
<proteinExistence type="inferred from homology"/>
<dbReference type="EMBL" id="JAXCGZ010015184">
    <property type="protein sequence ID" value="KAK7070947.1"/>
    <property type="molecule type" value="Genomic_DNA"/>
</dbReference>
<dbReference type="FunFam" id="3.30.460.10:FF:000018">
    <property type="entry name" value="Mitochondrial assembly of ribosomal large subunit 1"/>
    <property type="match status" value="1"/>
</dbReference>
<dbReference type="SUPFAM" id="SSF81301">
    <property type="entry name" value="Nucleotidyltransferase"/>
    <property type="match status" value="1"/>
</dbReference>
<evidence type="ECO:0000256" key="2">
    <source>
        <dbReference type="ARBA" id="ARBA00010574"/>
    </source>
</evidence>
<keyword evidence="3" id="KW-0496">Mitochondrion</keyword>
<dbReference type="NCBIfam" id="TIGR00090">
    <property type="entry name" value="rsfS_iojap_ybeB"/>
    <property type="match status" value="1"/>
</dbReference>
<comment type="similarity">
    <text evidence="2">Belongs to the Iojap/RsfS family.</text>
</comment>
<evidence type="ECO:0000256" key="5">
    <source>
        <dbReference type="ARBA" id="ARBA00073331"/>
    </source>
</evidence>
<sequence length="279" mass="32262">MLSRVCLKTLLRRRNLECSHLQQKCRDFSNSTIKLIHNASINRFREKDGNDSSKAEVMDECSDEALSSNSNSRFTGSWTQFSTKKYEKFAKNTSQIIYDFEEERRRLEEGIHEEVEEDEEIILERGVTGVFDVEELVDLLREDNAQDIAVIRVPSDMKYVDYMVIVTSKSQRHINALAQLVRRVYKKKRNKGDLHVILEGKNTEWQALDLGNIALHIMTEETRESYDLETLWTVGAAFDDKCQKEETSYNVYGLPEPLNPFSFVGASSDESKIQITTEK</sequence>
<dbReference type="GO" id="GO:0005739">
    <property type="term" value="C:mitochondrion"/>
    <property type="evidence" value="ECO:0007669"/>
    <property type="project" value="UniProtKB-SubCell"/>
</dbReference>
<evidence type="ECO:0000256" key="1">
    <source>
        <dbReference type="ARBA" id="ARBA00004173"/>
    </source>
</evidence>
<keyword evidence="7" id="KW-1185">Reference proteome</keyword>
<protein>
    <recommendedName>
        <fullName evidence="5">Mitochondrial assembly of ribosomal large subunit protein 1</fullName>
    </recommendedName>
</protein>
<dbReference type="InterPro" id="IPR004394">
    <property type="entry name" value="Iojap/RsfS/C7orf30"/>
</dbReference>
<dbReference type="Gene3D" id="3.30.460.10">
    <property type="entry name" value="Beta Polymerase, domain 2"/>
    <property type="match status" value="1"/>
</dbReference>
<dbReference type="Proteomes" id="UP001381693">
    <property type="component" value="Unassembled WGS sequence"/>
</dbReference>
<dbReference type="InterPro" id="IPR043519">
    <property type="entry name" value="NT_sf"/>
</dbReference>
<evidence type="ECO:0000256" key="4">
    <source>
        <dbReference type="ARBA" id="ARBA00053669"/>
    </source>
</evidence>
<evidence type="ECO:0000256" key="3">
    <source>
        <dbReference type="ARBA" id="ARBA00023128"/>
    </source>
</evidence>
<dbReference type="GO" id="GO:0090071">
    <property type="term" value="P:negative regulation of ribosome biogenesis"/>
    <property type="evidence" value="ECO:0007669"/>
    <property type="project" value="TreeGrafter"/>
</dbReference>
<evidence type="ECO:0000313" key="6">
    <source>
        <dbReference type="EMBL" id="KAK7070947.1"/>
    </source>
</evidence>
<reference evidence="6 7" key="1">
    <citation type="submission" date="2023-11" db="EMBL/GenBank/DDBJ databases">
        <title>Halocaridina rubra genome assembly.</title>
        <authorList>
            <person name="Smith C."/>
        </authorList>
    </citation>
    <scope>NUCLEOTIDE SEQUENCE [LARGE SCALE GENOMIC DNA]</scope>
    <source>
        <strain evidence="6">EP-1</strain>
        <tissue evidence="6">Whole</tissue>
    </source>
</reference>
<dbReference type="PANTHER" id="PTHR21043:SF0">
    <property type="entry name" value="MITOCHONDRIAL ASSEMBLY OF RIBOSOMAL LARGE SUBUNIT PROTEIN 1"/>
    <property type="match status" value="1"/>
</dbReference>
<dbReference type="HAMAP" id="MF_01477">
    <property type="entry name" value="Iojap_RsfS"/>
    <property type="match status" value="1"/>
</dbReference>